<dbReference type="Proteomes" id="UP001301326">
    <property type="component" value="Chromosome"/>
</dbReference>
<dbReference type="AlphaFoldDB" id="A0AA95HA78"/>
<name>A0AA95HA78_9GAMM</name>
<reference evidence="1" key="1">
    <citation type="journal article" date="2023" name="Int. J. Mol. Sci.">
        <title>Metagenomics Revealed a New Genus 'Candidatus Thiocaldithrix dubininis' gen. nov., sp. nov. and a New Species 'Candidatus Thiothrix putei' sp. nov. in the Family Thiotrichaceae, Some Members of Which Have Traits of Both Na+- and H+-Motive Energetics.</title>
        <authorList>
            <person name="Ravin N.V."/>
            <person name="Muntyan M.S."/>
            <person name="Smolyakov D.D."/>
            <person name="Rudenko T.S."/>
            <person name="Beletsky A.V."/>
            <person name="Mardanov A.V."/>
            <person name="Grabovich M.Y."/>
        </authorList>
    </citation>
    <scope>NUCLEOTIDE SEQUENCE</scope>
    <source>
        <strain evidence="1">GKL-02</strain>
    </source>
</reference>
<sequence>MSIPFPLGFFAVHAILLFRLVDALAQERNSCRYQAVWLAIQALLMPSTRLGTQSAASHSGSQSMASKSEGRVINIAMPGPQILGWFLALTPKDESVYLTAQPADTAYYIDKYQYKSYVNDECFLLVAIIPVRGV</sequence>
<dbReference type="EMBL" id="CP124756">
    <property type="protein sequence ID" value="WGZ93200.1"/>
    <property type="molecule type" value="Genomic_DNA"/>
</dbReference>
<protein>
    <submittedName>
        <fullName evidence="1">Uncharacterized protein</fullName>
    </submittedName>
</protein>
<gene>
    <name evidence="1" type="ORF">QJT81_15450</name>
</gene>
<dbReference type="KEGG" id="tput:QJT81_15450"/>
<accession>A0AA95HA78</accession>
<reference evidence="1" key="2">
    <citation type="submission" date="2023-04" db="EMBL/GenBank/DDBJ databases">
        <authorList>
            <person name="Beletskiy A.V."/>
            <person name="Mardanov A.V."/>
            <person name="Ravin N.V."/>
        </authorList>
    </citation>
    <scope>NUCLEOTIDE SEQUENCE</scope>
    <source>
        <strain evidence="1">GKL-02</strain>
    </source>
</reference>
<evidence type="ECO:0000313" key="1">
    <source>
        <dbReference type="EMBL" id="WGZ93200.1"/>
    </source>
</evidence>
<organism evidence="1">
    <name type="scientific">Candidatus Thiothrix putei</name>
    <dbReference type="NCBI Taxonomy" id="3080811"/>
    <lineage>
        <taxon>Bacteria</taxon>
        <taxon>Pseudomonadati</taxon>
        <taxon>Pseudomonadota</taxon>
        <taxon>Gammaproteobacteria</taxon>
        <taxon>Thiotrichales</taxon>
        <taxon>Thiotrichaceae</taxon>
        <taxon>Thiothrix</taxon>
    </lineage>
</organism>
<proteinExistence type="predicted"/>